<keyword evidence="2" id="KW-1133">Transmembrane helix</keyword>
<evidence type="ECO:0008006" key="5">
    <source>
        <dbReference type="Google" id="ProtNLM"/>
    </source>
</evidence>
<evidence type="ECO:0000256" key="1">
    <source>
        <dbReference type="SAM" id="MobiDB-lite"/>
    </source>
</evidence>
<feature type="region of interest" description="Disordered" evidence="1">
    <location>
        <begin position="83"/>
        <end position="106"/>
    </location>
</feature>
<dbReference type="SUPFAM" id="SSF103473">
    <property type="entry name" value="MFS general substrate transporter"/>
    <property type="match status" value="1"/>
</dbReference>
<keyword evidence="2" id="KW-0812">Transmembrane</keyword>
<accession>A0ABW1MRN2</accession>
<evidence type="ECO:0000256" key="2">
    <source>
        <dbReference type="SAM" id="Phobius"/>
    </source>
</evidence>
<sequence length="106" mass="11587">MANFSENAEDVDPRLQGTAWGVFSFLTKAMAVLVLLIVPHVVEAYGWRAWLFVAVCCMALFVPVSLLFRGPWRRPKTALRPLPTVAAEPGTVPPVRPKGPKTGSGR</sequence>
<evidence type="ECO:0000313" key="3">
    <source>
        <dbReference type="EMBL" id="MFC6066465.1"/>
    </source>
</evidence>
<feature type="transmembrane region" description="Helical" evidence="2">
    <location>
        <begin position="20"/>
        <end position="41"/>
    </location>
</feature>
<dbReference type="InterPro" id="IPR036259">
    <property type="entry name" value="MFS_trans_sf"/>
</dbReference>
<keyword evidence="2" id="KW-0472">Membrane</keyword>
<dbReference type="EMBL" id="JBHSPX010000008">
    <property type="protein sequence ID" value="MFC6066465.1"/>
    <property type="molecule type" value="Genomic_DNA"/>
</dbReference>
<dbReference type="Gene3D" id="1.20.1250.20">
    <property type="entry name" value="MFS general substrate transporter like domains"/>
    <property type="match status" value="1"/>
</dbReference>
<name>A0ABW1MRN2_9ACTN</name>
<reference evidence="4" key="1">
    <citation type="journal article" date="2019" name="Int. J. Syst. Evol. Microbiol.">
        <title>The Global Catalogue of Microorganisms (GCM) 10K type strain sequencing project: providing services to taxonomists for standard genome sequencing and annotation.</title>
        <authorList>
            <consortium name="The Broad Institute Genomics Platform"/>
            <consortium name="The Broad Institute Genome Sequencing Center for Infectious Disease"/>
            <person name="Wu L."/>
            <person name="Ma J."/>
        </authorList>
    </citation>
    <scope>NUCLEOTIDE SEQUENCE [LARGE SCALE GENOMIC DNA]</scope>
    <source>
        <strain evidence="4">CGMCC 1.15180</strain>
    </source>
</reference>
<feature type="transmembrane region" description="Helical" evidence="2">
    <location>
        <begin position="47"/>
        <end position="68"/>
    </location>
</feature>
<dbReference type="Proteomes" id="UP001596139">
    <property type="component" value="Unassembled WGS sequence"/>
</dbReference>
<gene>
    <name evidence="3" type="ORF">ACFP4F_28515</name>
</gene>
<keyword evidence="4" id="KW-1185">Reference proteome</keyword>
<comment type="caution">
    <text evidence="3">The sequence shown here is derived from an EMBL/GenBank/DDBJ whole genome shotgun (WGS) entry which is preliminary data.</text>
</comment>
<protein>
    <recommendedName>
        <fullName evidence="5">Major facilitator superfamily (MFS) profile domain-containing protein</fullName>
    </recommendedName>
</protein>
<evidence type="ECO:0000313" key="4">
    <source>
        <dbReference type="Proteomes" id="UP001596139"/>
    </source>
</evidence>
<organism evidence="3 4">
    <name type="scientific">Streptomyces ochraceiscleroticus</name>
    <dbReference type="NCBI Taxonomy" id="47761"/>
    <lineage>
        <taxon>Bacteria</taxon>
        <taxon>Bacillati</taxon>
        <taxon>Actinomycetota</taxon>
        <taxon>Actinomycetes</taxon>
        <taxon>Kitasatosporales</taxon>
        <taxon>Streptomycetaceae</taxon>
        <taxon>Streptomyces</taxon>
    </lineage>
</organism>
<dbReference type="RefSeq" id="WP_051862392.1">
    <property type="nucleotide sequence ID" value="NZ_JBHSPX010000008.1"/>
</dbReference>
<proteinExistence type="predicted"/>